<keyword evidence="16" id="KW-1185">Reference proteome</keyword>
<dbReference type="PANTHER" id="PTHR12205:SF0">
    <property type="entry name" value="CENTROMERE_KINETOCHORE PROTEIN ZW10 HOMOLOG"/>
    <property type="match status" value="1"/>
</dbReference>
<keyword evidence="10" id="KW-0137">Centromere</keyword>
<dbReference type="GO" id="GO:0007094">
    <property type="term" value="P:mitotic spindle assembly checkpoint signaling"/>
    <property type="evidence" value="ECO:0007669"/>
    <property type="project" value="TreeGrafter"/>
</dbReference>
<feature type="domain" description="Centromere/kinetochore protein zw10 N-terminal" evidence="11">
    <location>
        <begin position="37"/>
        <end position="127"/>
    </location>
</feature>
<keyword evidence="6" id="KW-0132">Cell division</keyword>
<dbReference type="AlphaFoldDB" id="A0AAE1WQT6"/>
<dbReference type="InterPro" id="IPR046362">
    <property type="entry name" value="Zw10/DSL1_C_sf"/>
</dbReference>
<reference evidence="15" key="2">
    <citation type="journal article" date="2024" name="Plant">
        <title>Genomic evolution and insights into agronomic trait innovations of Sesamum species.</title>
        <authorList>
            <person name="Miao H."/>
            <person name="Wang L."/>
            <person name="Qu L."/>
            <person name="Liu H."/>
            <person name="Sun Y."/>
            <person name="Le M."/>
            <person name="Wang Q."/>
            <person name="Wei S."/>
            <person name="Zheng Y."/>
            <person name="Lin W."/>
            <person name="Duan Y."/>
            <person name="Cao H."/>
            <person name="Xiong S."/>
            <person name="Wang X."/>
            <person name="Wei L."/>
            <person name="Li C."/>
            <person name="Ma Q."/>
            <person name="Ju M."/>
            <person name="Zhao R."/>
            <person name="Li G."/>
            <person name="Mu C."/>
            <person name="Tian Q."/>
            <person name="Mei H."/>
            <person name="Zhang T."/>
            <person name="Gao T."/>
            <person name="Zhang H."/>
        </authorList>
    </citation>
    <scope>NUCLEOTIDE SEQUENCE</scope>
    <source>
        <strain evidence="15">K16</strain>
    </source>
</reference>
<evidence type="ECO:0000256" key="3">
    <source>
        <dbReference type="ARBA" id="ARBA00006245"/>
    </source>
</evidence>
<dbReference type="GO" id="GO:1990423">
    <property type="term" value="C:RZZ complex"/>
    <property type="evidence" value="ECO:0007669"/>
    <property type="project" value="TreeGrafter"/>
</dbReference>
<comment type="similarity">
    <text evidence="3">Belongs to the ZW10 family.</text>
</comment>
<dbReference type="Pfam" id="PF22766">
    <property type="entry name" value="ZW10_C2"/>
    <property type="match status" value="1"/>
</dbReference>
<dbReference type="PANTHER" id="PTHR12205">
    <property type="entry name" value="CENTROMERE/KINETOCHORE PROTEIN ZW10"/>
    <property type="match status" value="1"/>
</dbReference>
<evidence type="ECO:0000259" key="11">
    <source>
        <dbReference type="Pfam" id="PF06248"/>
    </source>
</evidence>
<evidence type="ECO:0000313" key="16">
    <source>
        <dbReference type="Proteomes" id="UP001289374"/>
    </source>
</evidence>
<feature type="domain" description="ZW10 C-terminal helical" evidence="14">
    <location>
        <begin position="695"/>
        <end position="850"/>
    </location>
</feature>
<proteinExistence type="inferred from homology"/>
<organism evidence="15 16">
    <name type="scientific">Sesamum angolense</name>
    <dbReference type="NCBI Taxonomy" id="2727404"/>
    <lineage>
        <taxon>Eukaryota</taxon>
        <taxon>Viridiplantae</taxon>
        <taxon>Streptophyta</taxon>
        <taxon>Embryophyta</taxon>
        <taxon>Tracheophyta</taxon>
        <taxon>Spermatophyta</taxon>
        <taxon>Magnoliopsida</taxon>
        <taxon>eudicotyledons</taxon>
        <taxon>Gunneridae</taxon>
        <taxon>Pentapetalae</taxon>
        <taxon>asterids</taxon>
        <taxon>lamiids</taxon>
        <taxon>Lamiales</taxon>
        <taxon>Pedaliaceae</taxon>
        <taxon>Sesamum</taxon>
    </lineage>
</organism>
<comment type="subcellular location">
    <subcellularLocation>
        <location evidence="2">Chromosome</location>
        <location evidence="2">Centromere</location>
        <location evidence="2">Kinetochore</location>
    </subcellularLocation>
    <subcellularLocation>
        <location evidence="1">Cytoplasm</location>
    </subcellularLocation>
</comment>
<dbReference type="Pfam" id="PF06248">
    <property type="entry name" value="Zw10_N"/>
    <property type="match status" value="1"/>
</dbReference>
<evidence type="ECO:0000256" key="4">
    <source>
        <dbReference type="ARBA" id="ARBA00022454"/>
    </source>
</evidence>
<dbReference type="Pfam" id="PF20665">
    <property type="entry name" value="Zw10_middle"/>
    <property type="match status" value="2"/>
</dbReference>
<evidence type="ECO:0000256" key="9">
    <source>
        <dbReference type="ARBA" id="ARBA00023306"/>
    </source>
</evidence>
<dbReference type="InterPro" id="IPR048344">
    <property type="entry name" value="Zw10_middle"/>
</dbReference>
<dbReference type="InterPro" id="IPR009361">
    <property type="entry name" value="Zw10_N"/>
</dbReference>
<dbReference type="Pfam" id="PF20666">
    <property type="entry name" value="ZW10_C"/>
    <property type="match status" value="1"/>
</dbReference>
<evidence type="ECO:0000256" key="5">
    <source>
        <dbReference type="ARBA" id="ARBA00022490"/>
    </source>
</evidence>
<reference evidence="15" key="1">
    <citation type="submission" date="2020-06" db="EMBL/GenBank/DDBJ databases">
        <authorList>
            <person name="Li T."/>
            <person name="Hu X."/>
            <person name="Zhang T."/>
            <person name="Song X."/>
            <person name="Zhang H."/>
            <person name="Dai N."/>
            <person name="Sheng W."/>
            <person name="Hou X."/>
            <person name="Wei L."/>
        </authorList>
    </citation>
    <scope>NUCLEOTIDE SEQUENCE</scope>
    <source>
        <strain evidence="15">K16</strain>
        <tissue evidence="15">Leaf</tissue>
    </source>
</reference>
<dbReference type="EMBL" id="JACGWL010000007">
    <property type="protein sequence ID" value="KAK4397839.1"/>
    <property type="molecule type" value="Genomic_DNA"/>
</dbReference>
<dbReference type="GO" id="GO:0005634">
    <property type="term" value="C:nucleus"/>
    <property type="evidence" value="ECO:0007669"/>
    <property type="project" value="InterPro"/>
</dbReference>
<dbReference type="InterPro" id="IPR055148">
    <property type="entry name" value="ZW10_C_2"/>
</dbReference>
<keyword evidence="7" id="KW-0498">Mitosis</keyword>
<evidence type="ECO:0000259" key="14">
    <source>
        <dbReference type="Pfam" id="PF22766"/>
    </source>
</evidence>
<gene>
    <name evidence="15" type="ORF">Sango_1259400</name>
</gene>
<keyword evidence="9" id="KW-0131">Cell cycle</keyword>
<comment type="caution">
    <text evidence="15">The sequence shown here is derived from an EMBL/GenBank/DDBJ whole genome shotgun (WGS) entry which is preliminary data.</text>
</comment>
<keyword evidence="4" id="KW-0158">Chromosome</keyword>
<feature type="domain" description="Centromere/kinetochore protein zw10 middle" evidence="12">
    <location>
        <begin position="438"/>
        <end position="509"/>
    </location>
</feature>
<accession>A0AAE1WQT6</accession>
<keyword evidence="5" id="KW-0963">Cytoplasm</keyword>
<evidence type="ECO:0000259" key="12">
    <source>
        <dbReference type="Pfam" id="PF20665"/>
    </source>
</evidence>
<keyword evidence="8" id="KW-0995">Kinetochore</keyword>
<sequence length="856" mass="97454">MDVLFNSVNVLDLLSSLESPSSPLSAPDLRLLISRLDAHSLRIKSTVQSYLLSHHDDFSSLFSQCSDVVSKSERLSDDVVALLNLISDQPIESDVGRIFREIVEKTRESREKREILEFVEVVLELDRKLGVVSNNVKNGKVAEAAEGLKELKIALGVKGNGDAEAAEGEPVVYGILKKHWSDCFEEIQELLWRFMENAVWFEQEGNEVHIKYQTNVNGIDGLELQTVLKALDVADILDYGLARIADLITKYVFTPVVSCRAIPSFTEETNQDLGHASEAVLKLVPSVGTEGNKVDGEVMYSNIVQIVEFIYKFLFFHNGSWMRCFGRLTWQRMSDMIIANFLSKELCLAIYLIPPQAYAYSEKAGSSLEIFDVVEWMEMLSDRACDNLAERLCGIQAVSYPTWNRMIGKWWEMAAATMVVGFRLGRLMMQFNLWISLIFSVVPDDASKLAEFQVIRKLTIDFETALKQLMFISQSDIKDEKLSKFADNVEVHFAARKKVQILAKARNMLLQSNFSLPQNNITRISAVNKEELAEEISNRVVLLFSSEKCVISEAAKQLMELVHQTLKDVCVLPPKVGLEFYHTARNALLLYEAIIPVKLQRQLDSINQAAVLIHNDCLYLSQEVLGLAFEYRPYFPSSVKEIAVFIDLAPRFQLMAEEVLQQQIQLVLYNLKQAIDGANGFQNTHQIKQFESAKFCIDQVAFIIEKVHIIWESLLLPSVYEKSMAMILEAVFSRITKEILLLDDMAAEETLQLQRLIHLLFEHLSSLLEPLLAVRTTKSQESQKERDEFILSIWKLRKLAELLDMPLKSITASWESGELAECNFTSSEVEDFIRAIFTDSPLRKECLFRIENTNFR</sequence>
<name>A0AAE1WQT6_9LAMI</name>
<evidence type="ECO:0000256" key="2">
    <source>
        <dbReference type="ARBA" id="ARBA00004629"/>
    </source>
</evidence>
<evidence type="ECO:0000256" key="10">
    <source>
        <dbReference type="ARBA" id="ARBA00023328"/>
    </source>
</evidence>
<evidence type="ECO:0000256" key="8">
    <source>
        <dbReference type="ARBA" id="ARBA00022838"/>
    </source>
</evidence>
<dbReference type="GO" id="GO:0005737">
    <property type="term" value="C:cytoplasm"/>
    <property type="evidence" value="ECO:0007669"/>
    <property type="project" value="UniProtKB-SubCell"/>
</dbReference>
<evidence type="ECO:0000256" key="7">
    <source>
        <dbReference type="ARBA" id="ARBA00022776"/>
    </source>
</evidence>
<feature type="domain" description="Centromere/kinetochore protein zw10 C-terminal" evidence="13">
    <location>
        <begin position="544"/>
        <end position="671"/>
    </location>
</feature>
<dbReference type="GO" id="GO:0006888">
    <property type="term" value="P:endoplasmic reticulum to Golgi vesicle-mediated transport"/>
    <property type="evidence" value="ECO:0007669"/>
    <property type="project" value="TreeGrafter"/>
</dbReference>
<protein>
    <submittedName>
        <fullName evidence="15">Centromere/kinetochore protein zw10</fullName>
    </submittedName>
</protein>
<feature type="domain" description="Centromere/kinetochore protein zw10 middle" evidence="12">
    <location>
        <begin position="176"/>
        <end position="344"/>
    </location>
</feature>
<dbReference type="InterPro" id="IPR048343">
    <property type="entry name" value="ZW10_C"/>
</dbReference>
<evidence type="ECO:0000256" key="1">
    <source>
        <dbReference type="ARBA" id="ARBA00004496"/>
    </source>
</evidence>
<evidence type="ECO:0000259" key="13">
    <source>
        <dbReference type="Pfam" id="PF20666"/>
    </source>
</evidence>
<evidence type="ECO:0000256" key="6">
    <source>
        <dbReference type="ARBA" id="ARBA00022618"/>
    </source>
</evidence>
<dbReference type="GO" id="GO:0051301">
    <property type="term" value="P:cell division"/>
    <property type="evidence" value="ECO:0007669"/>
    <property type="project" value="UniProtKB-KW"/>
</dbReference>
<evidence type="ECO:0000313" key="15">
    <source>
        <dbReference type="EMBL" id="KAK4397839.1"/>
    </source>
</evidence>
<dbReference type="Proteomes" id="UP001289374">
    <property type="component" value="Unassembled WGS sequence"/>
</dbReference>
<dbReference type="Gene3D" id="1.10.357.150">
    <property type="match status" value="1"/>
</dbReference>